<name>A0AAD6J2R4_DREDA</name>
<dbReference type="EMBL" id="JAQGDS010000004">
    <property type="protein sequence ID" value="KAJ6261031.1"/>
    <property type="molecule type" value="Genomic_DNA"/>
</dbReference>
<protein>
    <submittedName>
        <fullName evidence="2">Uncharacterized protein</fullName>
    </submittedName>
</protein>
<accession>A0AAD6J2R4</accession>
<dbReference type="AlphaFoldDB" id="A0AAD6J2R4"/>
<feature type="compositionally biased region" description="Acidic residues" evidence="1">
    <location>
        <begin position="339"/>
        <end position="351"/>
    </location>
</feature>
<reference evidence="2" key="1">
    <citation type="submission" date="2023-01" db="EMBL/GenBank/DDBJ databases">
        <title>The chitinases involved in constricting ring structure development in the nematode-trapping fungus Drechslerella dactyloides.</title>
        <authorList>
            <person name="Wang R."/>
            <person name="Zhang L."/>
            <person name="Tang P."/>
            <person name="Li S."/>
            <person name="Liang L."/>
        </authorList>
    </citation>
    <scope>NUCLEOTIDE SEQUENCE</scope>
    <source>
        <strain evidence="2">YMF1.00031</strain>
    </source>
</reference>
<keyword evidence="3" id="KW-1185">Reference proteome</keyword>
<organism evidence="2 3">
    <name type="scientific">Drechslerella dactyloides</name>
    <name type="common">Nematode-trapping fungus</name>
    <name type="synonym">Arthrobotrys dactyloides</name>
    <dbReference type="NCBI Taxonomy" id="74499"/>
    <lineage>
        <taxon>Eukaryota</taxon>
        <taxon>Fungi</taxon>
        <taxon>Dikarya</taxon>
        <taxon>Ascomycota</taxon>
        <taxon>Pezizomycotina</taxon>
        <taxon>Orbiliomycetes</taxon>
        <taxon>Orbiliales</taxon>
        <taxon>Orbiliaceae</taxon>
        <taxon>Drechslerella</taxon>
    </lineage>
</organism>
<sequence>MTDSLTVLGVIWGLAFFCNAYDRFRIGVQPSDPGAFPWKTEEPLWLHADIPIDGDSLLQYGSSTLEIRPWENENGVSVKNGIWMLLEPEQQPWMMSQAKYLELALSGSDTAVTKTLFQDDANDIPIELYQMTGIDDPSIMAFVAVQANCRYMSFNVHYDKPDTRFEIVFQLKTPKGYDNSVAEEFYACWPYAANPGLGEIQMSKAIVDLSIYPRLFASADVPDQECHEVWLYLTYYGANYNFPAGTSEKEDDDSEPYTCSPMSEFALIKEPLGASQNSQWSFESGTEQILTPKVPKKPLSDMEVVDEWATTPRIDDFASTGLLESGQFGYGNLKSPSIMEEEAEAEAENETNEGNVSGLGKSNPAGPNN</sequence>
<comment type="caution">
    <text evidence="2">The sequence shown here is derived from an EMBL/GenBank/DDBJ whole genome shotgun (WGS) entry which is preliminary data.</text>
</comment>
<feature type="region of interest" description="Disordered" evidence="1">
    <location>
        <begin position="329"/>
        <end position="369"/>
    </location>
</feature>
<gene>
    <name evidence="2" type="ORF">Dda_3696</name>
</gene>
<dbReference type="Proteomes" id="UP001221413">
    <property type="component" value="Unassembled WGS sequence"/>
</dbReference>
<evidence type="ECO:0000313" key="3">
    <source>
        <dbReference type="Proteomes" id="UP001221413"/>
    </source>
</evidence>
<proteinExistence type="predicted"/>
<evidence type="ECO:0000313" key="2">
    <source>
        <dbReference type="EMBL" id="KAJ6261031.1"/>
    </source>
</evidence>
<evidence type="ECO:0000256" key="1">
    <source>
        <dbReference type="SAM" id="MobiDB-lite"/>
    </source>
</evidence>